<dbReference type="InterPro" id="IPR006121">
    <property type="entry name" value="HMA_dom"/>
</dbReference>
<dbReference type="EMBL" id="AP012200">
    <property type="protein sequence ID" value="BAK21442.1"/>
    <property type="molecule type" value="Genomic_DNA"/>
</dbReference>
<evidence type="ECO:0000313" key="4">
    <source>
        <dbReference type="Proteomes" id="UP000008456"/>
    </source>
</evidence>
<protein>
    <recommendedName>
        <fullName evidence="2">HMA domain-containing protein</fullName>
    </recommendedName>
</protein>
<dbReference type="PROSITE" id="PS01047">
    <property type="entry name" value="HMA_1"/>
    <property type="match status" value="1"/>
</dbReference>
<dbReference type="KEGG" id="mps:MPTP_0983"/>
<reference evidence="3 4" key="1">
    <citation type="journal article" date="2011" name="J. Bacteriol.">
        <title>Complete genome sequence of Melissococcus plutonius ATCC 35311.</title>
        <authorList>
            <person name="Okumura K."/>
            <person name="Arai R."/>
            <person name="Okura M."/>
            <person name="Kirikae T."/>
            <person name="Takamatsu D."/>
            <person name="Osaki M."/>
            <person name="Miyoshi-Akiyama T."/>
        </authorList>
    </citation>
    <scope>NUCLEOTIDE SEQUENCE [LARGE SCALE GENOMIC DNA]</scope>
    <source>
        <strain evidence="4">ATCC 35311 / CIP 104052 / LMG 20360 / NCIMB 702443</strain>
    </source>
</reference>
<keyword evidence="4" id="KW-1185">Reference proteome</keyword>
<name>F3YAB4_MELPT</name>
<dbReference type="AlphaFoldDB" id="F3YAB4"/>
<organism evidence="3 4">
    <name type="scientific">Melissococcus plutonius (strain ATCC 35311 / DSM 29964 / CIP 104052 / LMG 20360 / NCIMB 702443)</name>
    <dbReference type="NCBI Taxonomy" id="940190"/>
    <lineage>
        <taxon>Bacteria</taxon>
        <taxon>Bacillati</taxon>
        <taxon>Bacillota</taxon>
        <taxon>Bacilli</taxon>
        <taxon>Lactobacillales</taxon>
        <taxon>Enterococcaceae</taxon>
        <taxon>Melissococcus</taxon>
    </lineage>
</organism>
<keyword evidence="1" id="KW-0479">Metal-binding</keyword>
<evidence type="ECO:0000259" key="2">
    <source>
        <dbReference type="PROSITE" id="PS50846"/>
    </source>
</evidence>
<dbReference type="HOGENOM" id="CLU_134973_9_1_9"/>
<dbReference type="InterPro" id="IPR036163">
    <property type="entry name" value="HMA_dom_sf"/>
</dbReference>
<dbReference type="Gene3D" id="3.30.70.100">
    <property type="match status" value="1"/>
</dbReference>
<dbReference type="CDD" id="cd00371">
    <property type="entry name" value="HMA"/>
    <property type="match status" value="1"/>
</dbReference>
<dbReference type="SUPFAM" id="SSF55008">
    <property type="entry name" value="HMA, heavy metal-associated domain"/>
    <property type="match status" value="1"/>
</dbReference>
<dbReference type="InterPro" id="IPR017969">
    <property type="entry name" value="Heavy-metal-associated_CS"/>
</dbReference>
<gene>
    <name evidence="3" type="ordered locus">MPTP_0983</name>
</gene>
<dbReference type="Proteomes" id="UP000008456">
    <property type="component" value="Chromosome"/>
</dbReference>
<proteinExistence type="predicted"/>
<sequence>MRKIYRLEGLDCANCAMKIENAIQKVQGINHASVDFLSTKLTIETENMQASQIEADTKKVIQRIEPTVKLIPFSK</sequence>
<evidence type="ECO:0000256" key="1">
    <source>
        <dbReference type="ARBA" id="ARBA00022723"/>
    </source>
</evidence>
<dbReference type="PROSITE" id="PS50846">
    <property type="entry name" value="HMA_2"/>
    <property type="match status" value="1"/>
</dbReference>
<reference key="2">
    <citation type="submission" date="2011-04" db="EMBL/GenBank/DDBJ databases">
        <title>Whole genome sequence of Melissococcus plutonius ATCC 35311.</title>
        <authorList>
            <person name="Okumura K."/>
            <person name="Arai R."/>
            <person name="Osaki M."/>
            <person name="Okura M."/>
            <person name="Kirikae T."/>
            <person name="Takamatsu D."/>
            <person name="Akiyama T."/>
        </authorList>
    </citation>
    <scope>NUCLEOTIDE SEQUENCE</scope>
    <source>
        <strain>ATCC 35311</strain>
    </source>
</reference>
<dbReference type="Pfam" id="PF00403">
    <property type="entry name" value="HMA"/>
    <property type="match status" value="1"/>
</dbReference>
<accession>F3YAB4</accession>
<dbReference type="STRING" id="940190.MPTP_0983"/>
<feature type="domain" description="HMA" evidence="2">
    <location>
        <begin position="1"/>
        <end position="72"/>
    </location>
</feature>
<evidence type="ECO:0000313" key="3">
    <source>
        <dbReference type="EMBL" id="BAK21442.1"/>
    </source>
</evidence>
<dbReference type="GO" id="GO:0046872">
    <property type="term" value="F:metal ion binding"/>
    <property type="evidence" value="ECO:0007669"/>
    <property type="project" value="UniProtKB-KW"/>
</dbReference>